<reference evidence="4 5" key="1">
    <citation type="journal article" date="2017" name="ISME J.">
        <title>Energy and carbon metabolisms in a deep terrestrial subsurface fluid microbial community.</title>
        <authorList>
            <person name="Momper L."/>
            <person name="Jungbluth S.P."/>
            <person name="Lee M.D."/>
            <person name="Amend J.P."/>
        </authorList>
    </citation>
    <scope>NUCLEOTIDE SEQUENCE [LARGE SCALE GENOMIC DNA]</scope>
    <source>
        <strain evidence="4">SURF_5</strain>
    </source>
</reference>
<protein>
    <submittedName>
        <fullName evidence="4">Response regulator</fullName>
    </submittedName>
</protein>
<evidence type="ECO:0000313" key="5">
    <source>
        <dbReference type="Proteomes" id="UP000265882"/>
    </source>
</evidence>
<dbReference type="GO" id="GO:0000160">
    <property type="term" value="P:phosphorelay signal transduction system"/>
    <property type="evidence" value="ECO:0007669"/>
    <property type="project" value="InterPro"/>
</dbReference>
<name>A0A3A4NL83_ABYX5</name>
<dbReference type="Gene3D" id="3.40.50.2300">
    <property type="match status" value="1"/>
</dbReference>
<comment type="caution">
    <text evidence="4">The sequence shown here is derived from an EMBL/GenBank/DDBJ whole genome shotgun (WGS) entry which is preliminary data.</text>
</comment>
<dbReference type="InterPro" id="IPR001789">
    <property type="entry name" value="Sig_transdc_resp-reg_receiver"/>
</dbReference>
<sequence length="139" mass="15188">MQGKLNVLLIDDEPIVGKRLQPALSKVGCDVEIFTDPLAAVARLNEKTFDIVVADIRMEQLDGIEILERVIAKSPRTKVIMITGYATLEMAREAQAKGAFDFIAKPFTPGDLREVIAKAADSLGIKGIREEAQPRGTQP</sequence>
<organism evidence="4 5">
    <name type="scientific">Abyssobacteria bacterium (strain SURF_5)</name>
    <dbReference type="NCBI Taxonomy" id="2093360"/>
    <lineage>
        <taxon>Bacteria</taxon>
        <taxon>Pseudomonadati</taxon>
        <taxon>Candidatus Hydrogenedentota</taxon>
        <taxon>Candidatus Abyssobacteria</taxon>
    </lineage>
</organism>
<dbReference type="Pfam" id="PF00072">
    <property type="entry name" value="Response_reg"/>
    <property type="match status" value="1"/>
</dbReference>
<keyword evidence="1 2" id="KW-0597">Phosphoprotein</keyword>
<evidence type="ECO:0000256" key="2">
    <source>
        <dbReference type="PROSITE-ProRule" id="PRU00169"/>
    </source>
</evidence>
<dbReference type="Proteomes" id="UP000265882">
    <property type="component" value="Unassembled WGS sequence"/>
</dbReference>
<evidence type="ECO:0000256" key="1">
    <source>
        <dbReference type="ARBA" id="ARBA00022553"/>
    </source>
</evidence>
<dbReference type="PANTHER" id="PTHR44591:SF3">
    <property type="entry name" value="RESPONSE REGULATORY DOMAIN-CONTAINING PROTEIN"/>
    <property type="match status" value="1"/>
</dbReference>
<dbReference type="SUPFAM" id="SSF52172">
    <property type="entry name" value="CheY-like"/>
    <property type="match status" value="1"/>
</dbReference>
<dbReference type="InterPro" id="IPR011006">
    <property type="entry name" value="CheY-like_superfamily"/>
</dbReference>
<dbReference type="PROSITE" id="PS50110">
    <property type="entry name" value="RESPONSE_REGULATORY"/>
    <property type="match status" value="1"/>
</dbReference>
<dbReference type="AlphaFoldDB" id="A0A3A4NL83"/>
<dbReference type="SMART" id="SM00448">
    <property type="entry name" value="REC"/>
    <property type="match status" value="1"/>
</dbReference>
<evidence type="ECO:0000259" key="3">
    <source>
        <dbReference type="PROSITE" id="PS50110"/>
    </source>
</evidence>
<evidence type="ECO:0000313" key="4">
    <source>
        <dbReference type="EMBL" id="RJP19839.1"/>
    </source>
</evidence>
<feature type="modified residue" description="4-aspartylphosphate" evidence="2">
    <location>
        <position position="55"/>
    </location>
</feature>
<accession>A0A3A4NL83</accession>
<proteinExistence type="predicted"/>
<dbReference type="EMBL" id="QZKU01000084">
    <property type="protein sequence ID" value="RJP19839.1"/>
    <property type="molecule type" value="Genomic_DNA"/>
</dbReference>
<dbReference type="InterPro" id="IPR050595">
    <property type="entry name" value="Bact_response_regulator"/>
</dbReference>
<dbReference type="PANTHER" id="PTHR44591">
    <property type="entry name" value="STRESS RESPONSE REGULATOR PROTEIN 1"/>
    <property type="match status" value="1"/>
</dbReference>
<feature type="domain" description="Response regulatory" evidence="3">
    <location>
        <begin position="6"/>
        <end position="120"/>
    </location>
</feature>
<gene>
    <name evidence="4" type="ORF">C4520_12180</name>
</gene>